<dbReference type="NCBIfam" id="TIGR02231">
    <property type="entry name" value="mucoidy inhibitor MuiA family protein"/>
    <property type="match status" value="2"/>
</dbReference>
<dbReference type="InterPro" id="IPR025554">
    <property type="entry name" value="DUF4140"/>
</dbReference>
<feature type="domain" description="DUF4140" evidence="3">
    <location>
        <begin position="31"/>
        <end position="128"/>
    </location>
</feature>
<organism evidence="4 5">
    <name type="scientific">Psychroflexus torquis (strain ATCC 700755 / CIP 106069 / ACAM 623)</name>
    <dbReference type="NCBI Taxonomy" id="313595"/>
    <lineage>
        <taxon>Bacteria</taxon>
        <taxon>Pseudomonadati</taxon>
        <taxon>Bacteroidota</taxon>
        <taxon>Flavobacteriia</taxon>
        <taxon>Flavobacteriales</taxon>
        <taxon>Flavobacteriaceae</taxon>
        <taxon>Psychroflexus</taxon>
    </lineage>
</organism>
<gene>
    <name evidence="4" type="ordered locus">P700755_003571</name>
</gene>
<evidence type="ECO:0000313" key="5">
    <source>
        <dbReference type="Proteomes" id="UP000008514"/>
    </source>
</evidence>
<evidence type="ECO:0000259" key="3">
    <source>
        <dbReference type="Pfam" id="PF13600"/>
    </source>
</evidence>
<dbReference type="Gene3D" id="2.60.40.1120">
    <property type="entry name" value="Carboxypeptidase-like, regulatory domain"/>
    <property type="match status" value="1"/>
</dbReference>
<dbReference type="Pfam" id="PF13598">
    <property type="entry name" value="DUF4139"/>
    <property type="match status" value="1"/>
</dbReference>
<dbReference type="Proteomes" id="UP000008514">
    <property type="component" value="Chromosome"/>
</dbReference>
<dbReference type="HOGENOM" id="CLU_010457_3_0_10"/>
<proteinExistence type="predicted"/>
<dbReference type="EMBL" id="CP003879">
    <property type="protein sequence ID" value="AFU70170.1"/>
    <property type="molecule type" value="Genomic_DNA"/>
</dbReference>
<dbReference type="OrthoDB" id="634585at2"/>
<feature type="chain" id="PRO_5003877905" evidence="1">
    <location>
        <begin position="21"/>
        <end position="612"/>
    </location>
</feature>
<dbReference type="SUPFAM" id="SSF49464">
    <property type="entry name" value="Carboxypeptidase regulatory domain-like"/>
    <property type="match status" value="1"/>
</dbReference>
<protein>
    <submittedName>
        <fullName evidence="4">Protein with CnaB repeat domain</fullName>
    </submittedName>
</protein>
<dbReference type="Pfam" id="PF13600">
    <property type="entry name" value="DUF4140"/>
    <property type="match status" value="1"/>
</dbReference>
<keyword evidence="1" id="KW-0732">Signal</keyword>
<accession>K4IXH9</accession>
<reference evidence="4" key="2">
    <citation type="submission" date="2012-09" db="EMBL/GenBank/DDBJ databases">
        <title>The complete sequence of Psychroflexus torquis an extreme psychrophile from sea-ice that is stimulated by light.</title>
        <authorList>
            <person name="Feng S."/>
            <person name="Powell S.M."/>
            <person name="Bowman J.P."/>
        </authorList>
    </citation>
    <scope>NUCLEOTIDE SEQUENCE [LARGE SCALE GENOMIC DNA]</scope>
    <source>
        <strain evidence="4">ATCC 700755</strain>
    </source>
</reference>
<evidence type="ECO:0000256" key="1">
    <source>
        <dbReference type="SAM" id="SignalP"/>
    </source>
</evidence>
<dbReference type="InterPro" id="IPR011935">
    <property type="entry name" value="CHP02231"/>
</dbReference>
<sequence length="612" mass="69582">MRSILILLVLVLNFQLYSQTQTVNSKVVSAIVYNSGAQVTSEKKVSLNQGITTLIFDNLSPNIDESSIIVNGLENINLNFIAFETDFLNKKESSIALDKLRNQLKNIEKKKVYTGNKIKSLEKSIALLENNQSLDGGENELNVEKIKAYKEYYSSQIESISNSIYDQQLLLKEHNEDILKLTNEINKLESKNRINRGKIRVELKAENSGNRTLSLSYFIFDAGWHASYDLKAEDIDENITLTYKAKVYQNSGEDWKNINLKLSTAKPNSNTVKPELEPYYLDYNSPVQQKKRSHNYRNLRYNPSVKSVRGKVFDQQGQPLPGVNVMVGNNGTQTDFDGNYSIDVGNSQTIIYTYVGFERVSIPVYNSNININLETDSASLDEVVVIGYSTSKRKELTGAVQEVAQAIQQQTSVEFQLPQPISLVSSFDDKQFQLNEHELETTYEYYSAPELSSSVFLIAQLKDWQDLDLIEGTANLYFANSYLGTTSLNLGFLEDNLSISLGADEKIVLERTLPRKKTSQTFFGNTRIIEKAYQIEVKNTKNSMVDILIQERVPISRNESIEVEDVNYSKAEYDSKTGYITWKVQLQPNEKTTLSYGYSLKYPKNRVLNLRP</sequence>
<dbReference type="KEGG" id="ptq:P700755_003571"/>
<evidence type="ECO:0000259" key="2">
    <source>
        <dbReference type="Pfam" id="PF13598"/>
    </source>
</evidence>
<dbReference type="Pfam" id="PF13715">
    <property type="entry name" value="CarbopepD_reg_2"/>
    <property type="match status" value="1"/>
</dbReference>
<evidence type="ECO:0000313" key="4">
    <source>
        <dbReference type="EMBL" id="AFU70170.1"/>
    </source>
</evidence>
<dbReference type="STRING" id="313595.P700755_003571"/>
<name>K4IXH9_PSYTT</name>
<dbReference type="eggNOG" id="COG5316">
    <property type="taxonomic scope" value="Bacteria"/>
</dbReference>
<dbReference type="AlphaFoldDB" id="K4IXH9"/>
<feature type="domain" description="DUF4139" evidence="2">
    <location>
        <begin position="213"/>
        <end position="604"/>
    </location>
</feature>
<dbReference type="InterPro" id="IPR008969">
    <property type="entry name" value="CarboxyPept-like_regulatory"/>
</dbReference>
<dbReference type="InterPro" id="IPR037291">
    <property type="entry name" value="DUF4139"/>
</dbReference>
<reference evidence="4" key="1">
    <citation type="submission" date="2006-03" db="EMBL/GenBank/DDBJ databases">
        <authorList>
            <person name="Bowman J."/>
            <person name="Ferriera S."/>
            <person name="Johnson J."/>
            <person name="Kravitz S."/>
            <person name="Halpern A."/>
            <person name="Remington K."/>
            <person name="Beeson K."/>
            <person name="Tran B."/>
            <person name="Rogers Y.-H."/>
            <person name="Friedman R."/>
            <person name="Venter J.C."/>
        </authorList>
    </citation>
    <scope>NUCLEOTIDE SEQUENCE [LARGE SCALE GENOMIC DNA]</scope>
    <source>
        <strain evidence="4">ATCC 700755</strain>
    </source>
</reference>
<feature type="signal peptide" evidence="1">
    <location>
        <begin position="1"/>
        <end position="20"/>
    </location>
</feature>
<dbReference type="eggNOG" id="COG1629">
    <property type="taxonomic scope" value="Bacteria"/>
</dbReference>
<dbReference type="PANTHER" id="PTHR31005:SF8">
    <property type="entry name" value="DUF4139 DOMAIN-CONTAINING PROTEIN"/>
    <property type="match status" value="1"/>
</dbReference>
<keyword evidence="5" id="KW-1185">Reference proteome</keyword>
<dbReference type="RefSeq" id="WP_015025716.1">
    <property type="nucleotide sequence ID" value="NC_018721.1"/>
</dbReference>
<dbReference type="PANTHER" id="PTHR31005">
    <property type="entry name" value="DUF4139 DOMAIN-CONTAINING PROTEIN"/>
    <property type="match status" value="1"/>
</dbReference>